<keyword evidence="1" id="KW-0547">Nucleotide-binding</keyword>
<protein>
    <submittedName>
        <fullName evidence="1">ATP-binding cassette domain-containing protein</fullName>
    </submittedName>
</protein>
<dbReference type="PANTHER" id="PTHR37816">
    <property type="entry name" value="YALI0E33011P"/>
    <property type="match status" value="1"/>
</dbReference>
<dbReference type="SUPFAM" id="SSF52540">
    <property type="entry name" value="P-loop containing nucleoside triphosphate hydrolases"/>
    <property type="match status" value="1"/>
</dbReference>
<name>A0A9D1KA71_9FIRM</name>
<sequence>MEKIVVLGNSGSGKSTLTKKMADILKIPYLHLDTIVWKHDWQEKELDQIENTIYQFIQQKQWICDGNFLKKASERFAQCDTIIFLDMNRWLCFFRVIKRYFKYKNKPRESRSVLCNEKLDSSFLKWVRTDFYKQSRPKILELCSNSNKNVIILKNKKEVNKFLTSLVNQNSN</sequence>
<dbReference type="GO" id="GO:0005524">
    <property type="term" value="F:ATP binding"/>
    <property type="evidence" value="ECO:0007669"/>
    <property type="project" value="UniProtKB-KW"/>
</dbReference>
<reference evidence="1" key="2">
    <citation type="journal article" date="2021" name="PeerJ">
        <title>Extensive microbial diversity within the chicken gut microbiome revealed by metagenomics and culture.</title>
        <authorList>
            <person name="Gilroy R."/>
            <person name="Ravi A."/>
            <person name="Getino M."/>
            <person name="Pursley I."/>
            <person name="Horton D.L."/>
            <person name="Alikhan N.F."/>
            <person name="Baker D."/>
            <person name="Gharbi K."/>
            <person name="Hall N."/>
            <person name="Watson M."/>
            <person name="Adriaenssens E.M."/>
            <person name="Foster-Nyarko E."/>
            <person name="Jarju S."/>
            <person name="Secka A."/>
            <person name="Antonio M."/>
            <person name="Oren A."/>
            <person name="Chaudhuri R.R."/>
            <person name="La Ragione R."/>
            <person name="Hildebrand F."/>
            <person name="Pallen M.J."/>
        </authorList>
    </citation>
    <scope>NUCLEOTIDE SEQUENCE</scope>
    <source>
        <strain evidence="1">14508</strain>
    </source>
</reference>
<evidence type="ECO:0000313" key="2">
    <source>
        <dbReference type="Proteomes" id="UP000886893"/>
    </source>
</evidence>
<dbReference type="EMBL" id="DVKI01000111">
    <property type="protein sequence ID" value="HIT17439.1"/>
    <property type="molecule type" value="Genomic_DNA"/>
</dbReference>
<reference evidence="1" key="1">
    <citation type="submission" date="2020-10" db="EMBL/GenBank/DDBJ databases">
        <authorList>
            <person name="Gilroy R."/>
        </authorList>
    </citation>
    <scope>NUCLEOTIDE SEQUENCE</scope>
    <source>
        <strain evidence="1">14508</strain>
    </source>
</reference>
<dbReference type="AlphaFoldDB" id="A0A9D1KA71"/>
<comment type="caution">
    <text evidence="1">The sequence shown here is derived from an EMBL/GenBank/DDBJ whole genome shotgun (WGS) entry which is preliminary data.</text>
</comment>
<evidence type="ECO:0000313" key="1">
    <source>
        <dbReference type="EMBL" id="HIT17439.1"/>
    </source>
</evidence>
<accession>A0A9D1KA71</accession>
<organism evidence="1 2">
    <name type="scientific">Candidatus Caccosoma faecigallinarum</name>
    <dbReference type="NCBI Taxonomy" id="2840720"/>
    <lineage>
        <taxon>Bacteria</taxon>
        <taxon>Bacillati</taxon>
        <taxon>Bacillota</taxon>
        <taxon>Bacillota incertae sedis</taxon>
        <taxon>Candidatus Caccosoma</taxon>
    </lineage>
</organism>
<dbReference type="Gene3D" id="3.40.50.300">
    <property type="entry name" value="P-loop containing nucleotide triphosphate hydrolases"/>
    <property type="match status" value="1"/>
</dbReference>
<dbReference type="InterPro" id="IPR052922">
    <property type="entry name" value="Cytidylate_Kinase-2"/>
</dbReference>
<dbReference type="Proteomes" id="UP000886893">
    <property type="component" value="Unassembled WGS sequence"/>
</dbReference>
<dbReference type="PANTHER" id="PTHR37816:SF3">
    <property type="entry name" value="MODULATES DNA TOPOLOGY"/>
    <property type="match status" value="1"/>
</dbReference>
<dbReference type="InterPro" id="IPR027417">
    <property type="entry name" value="P-loop_NTPase"/>
</dbReference>
<proteinExistence type="predicted"/>
<gene>
    <name evidence="1" type="ORF">IAD04_03540</name>
</gene>
<keyword evidence="1" id="KW-0067">ATP-binding</keyword>